<evidence type="ECO:0000313" key="3">
    <source>
        <dbReference type="EMBL" id="CAK8673467.1"/>
    </source>
</evidence>
<proteinExistence type="predicted"/>
<organism evidence="3 4">
    <name type="scientific">Clavelina lepadiformis</name>
    <name type="common">Light-bulb sea squirt</name>
    <name type="synonym">Ascidia lepadiformis</name>
    <dbReference type="NCBI Taxonomy" id="159417"/>
    <lineage>
        <taxon>Eukaryota</taxon>
        <taxon>Metazoa</taxon>
        <taxon>Chordata</taxon>
        <taxon>Tunicata</taxon>
        <taxon>Ascidiacea</taxon>
        <taxon>Aplousobranchia</taxon>
        <taxon>Clavelinidae</taxon>
        <taxon>Clavelina</taxon>
    </lineage>
</organism>
<evidence type="ECO:0000256" key="2">
    <source>
        <dbReference type="SAM" id="SignalP"/>
    </source>
</evidence>
<sequence length="128" mass="14820">MDFTILWKSLAILILLAKSSSSSKDDNIPHEKYSSDVDFFKQPSKIDNENPSNGNTPFNTIYEMDNRASKPADEDIYQSNFSEKFKRRLTKRNPEGELIKMIRFYLKQKKGKAIAGDILKSMLQEYSE</sequence>
<evidence type="ECO:0000256" key="1">
    <source>
        <dbReference type="SAM" id="MobiDB-lite"/>
    </source>
</evidence>
<feature type="compositionally biased region" description="Polar residues" evidence="1">
    <location>
        <begin position="49"/>
        <end position="59"/>
    </location>
</feature>
<protein>
    <submittedName>
        <fullName evidence="3">Uncharacterized protein</fullName>
    </submittedName>
</protein>
<feature type="chain" id="PRO_5046021555" evidence="2">
    <location>
        <begin position="23"/>
        <end position="128"/>
    </location>
</feature>
<dbReference type="Proteomes" id="UP001642483">
    <property type="component" value="Unassembled WGS sequence"/>
</dbReference>
<reference evidence="3 4" key="1">
    <citation type="submission" date="2024-02" db="EMBL/GenBank/DDBJ databases">
        <authorList>
            <person name="Daric V."/>
            <person name="Darras S."/>
        </authorList>
    </citation>
    <scope>NUCLEOTIDE SEQUENCE [LARGE SCALE GENOMIC DNA]</scope>
</reference>
<feature type="signal peptide" evidence="2">
    <location>
        <begin position="1"/>
        <end position="22"/>
    </location>
</feature>
<keyword evidence="4" id="KW-1185">Reference proteome</keyword>
<gene>
    <name evidence="3" type="ORF">CVLEPA_LOCUS3265</name>
</gene>
<evidence type="ECO:0000313" key="4">
    <source>
        <dbReference type="Proteomes" id="UP001642483"/>
    </source>
</evidence>
<accession>A0ABP0F184</accession>
<comment type="caution">
    <text evidence="3">The sequence shown here is derived from an EMBL/GenBank/DDBJ whole genome shotgun (WGS) entry which is preliminary data.</text>
</comment>
<feature type="compositionally biased region" description="Basic and acidic residues" evidence="1">
    <location>
        <begin position="39"/>
        <end position="48"/>
    </location>
</feature>
<name>A0ABP0F184_CLALP</name>
<dbReference type="EMBL" id="CAWYQH010000002">
    <property type="protein sequence ID" value="CAK8673467.1"/>
    <property type="molecule type" value="Genomic_DNA"/>
</dbReference>
<feature type="region of interest" description="Disordered" evidence="1">
    <location>
        <begin position="39"/>
        <end position="60"/>
    </location>
</feature>
<keyword evidence="2" id="KW-0732">Signal</keyword>